<comment type="caution">
    <text evidence="3">The sequence shown here is derived from an EMBL/GenBank/DDBJ whole genome shotgun (WGS) entry which is preliminary data.</text>
</comment>
<accession>A0ABD4RGW1</accession>
<dbReference type="SMART" id="SM00052">
    <property type="entry name" value="EAL"/>
    <property type="match status" value="1"/>
</dbReference>
<dbReference type="GeneID" id="66302316"/>
<dbReference type="InterPro" id="IPR013976">
    <property type="entry name" value="HDOD"/>
</dbReference>
<dbReference type="RefSeq" id="WP_021876311.1">
    <property type="nucleotide sequence ID" value="NZ_CP018624.1"/>
</dbReference>
<dbReference type="InterPro" id="IPR014408">
    <property type="entry name" value="dGMP_Pdiesterase_EAL/HD-GYP"/>
</dbReference>
<dbReference type="PROSITE" id="PS51833">
    <property type="entry name" value="HDOD"/>
    <property type="match status" value="1"/>
</dbReference>
<evidence type="ECO:0000259" key="2">
    <source>
        <dbReference type="PROSITE" id="PS51833"/>
    </source>
</evidence>
<reference evidence="3 4" key="1">
    <citation type="submission" date="2021-08" db="EMBL/GenBank/DDBJ databases">
        <title>Genome sequence analysis of Clostridium chauvoei strains of European origin and evaluation of typing options for outbreak investigations.</title>
        <authorList>
            <person name="Abdel-Glil M."/>
            <person name="Thomas P."/>
            <person name="Seyboldt C."/>
        </authorList>
    </citation>
    <scope>NUCLEOTIDE SEQUENCE [LARGE SCALE GENOMIC DNA]</scope>
    <source>
        <strain evidence="3 4">S0260-09</strain>
    </source>
</reference>
<proteinExistence type="predicted"/>
<dbReference type="PIRSF" id="PIRSF003180">
    <property type="entry name" value="DiGMPpdiest_YuxH"/>
    <property type="match status" value="1"/>
</dbReference>
<sequence length="407" mass="46903">MDIFIARQAVYDKNEKTVAYELLYRSSLENKFDSSVNPEDATYKVIQNISSFGLEKLTNNKRAFVNFPEEVINSNMATLLPKQRTVIEVLETVKPTKEILDNLLFLKRKGYCIALDDVNDIDKVEKFIGIVDIVKVDFMFSSKEKRIEIVNFIKDNNSKSGNIKLLAEKIETKEEFEEAINLGFHYFQGYYFSAPSVILGEDIAIKNTTIFNVLVELLKKNFDINRIEGILMSDVALSYRFLRFINSAYFSFVQEISSIRQGIMLIGIEELRKWLSITSVVEMRLSKNEEYANNTVIRAKFCELIMEKINYEEKASAFMVGLFSDLHLMMKSDLYSVVSELPVNSVIKEALLGKENILSNILKVALAYEEINTETMYKLCSKIKINTGNLRDLYLNAIEWSEKINTY</sequence>
<dbReference type="SUPFAM" id="SSF141868">
    <property type="entry name" value="EAL domain-like"/>
    <property type="match status" value="1"/>
</dbReference>
<evidence type="ECO:0000313" key="4">
    <source>
        <dbReference type="Proteomes" id="UP000775179"/>
    </source>
</evidence>
<dbReference type="Gene3D" id="3.20.20.450">
    <property type="entry name" value="EAL domain"/>
    <property type="match status" value="1"/>
</dbReference>
<feature type="domain" description="HDOD" evidence="2">
    <location>
        <begin position="203"/>
        <end position="389"/>
    </location>
</feature>
<name>A0ABD4RGW1_9CLOT</name>
<dbReference type="PANTHER" id="PTHR33525:SF4">
    <property type="entry name" value="CYCLIC DI-GMP PHOSPHODIESTERASE CDGJ"/>
    <property type="match status" value="1"/>
</dbReference>
<dbReference type="Pfam" id="PF08668">
    <property type="entry name" value="HDOD"/>
    <property type="match status" value="1"/>
</dbReference>
<dbReference type="Pfam" id="PF00563">
    <property type="entry name" value="EAL"/>
    <property type="match status" value="1"/>
</dbReference>
<evidence type="ECO:0000259" key="1">
    <source>
        <dbReference type="PROSITE" id="PS50883"/>
    </source>
</evidence>
<dbReference type="EMBL" id="JAIFTX010000006">
    <property type="protein sequence ID" value="MBX7290189.1"/>
    <property type="molecule type" value="Genomic_DNA"/>
</dbReference>
<gene>
    <name evidence="3" type="ORF">K4H94_03875</name>
</gene>
<dbReference type="SUPFAM" id="SSF109604">
    <property type="entry name" value="HD-domain/PDEase-like"/>
    <property type="match status" value="1"/>
</dbReference>
<dbReference type="InterPro" id="IPR001633">
    <property type="entry name" value="EAL_dom"/>
</dbReference>
<feature type="domain" description="EAL" evidence="1">
    <location>
        <begin position="1"/>
        <end position="209"/>
    </location>
</feature>
<dbReference type="PANTHER" id="PTHR33525">
    <property type="match status" value="1"/>
</dbReference>
<organism evidence="3 4">
    <name type="scientific">Clostridium chauvoei</name>
    <dbReference type="NCBI Taxonomy" id="46867"/>
    <lineage>
        <taxon>Bacteria</taxon>
        <taxon>Bacillati</taxon>
        <taxon>Bacillota</taxon>
        <taxon>Clostridia</taxon>
        <taxon>Eubacteriales</taxon>
        <taxon>Clostridiaceae</taxon>
        <taxon>Clostridium</taxon>
    </lineage>
</organism>
<dbReference type="InterPro" id="IPR052340">
    <property type="entry name" value="RNase_Y/CdgJ"/>
</dbReference>
<protein>
    <submittedName>
        <fullName evidence="3">HDOD domain-containing protein</fullName>
    </submittedName>
</protein>
<dbReference type="PROSITE" id="PS50883">
    <property type="entry name" value="EAL"/>
    <property type="match status" value="1"/>
</dbReference>
<dbReference type="KEGG" id="cchv:BTM20_10575"/>
<dbReference type="InterPro" id="IPR035919">
    <property type="entry name" value="EAL_sf"/>
</dbReference>
<dbReference type="Proteomes" id="UP000775179">
    <property type="component" value="Unassembled WGS sequence"/>
</dbReference>
<dbReference type="AlphaFoldDB" id="A0ABD4RGW1"/>
<dbReference type="Gene3D" id="1.10.3210.10">
    <property type="entry name" value="Hypothetical protein af1432"/>
    <property type="match status" value="1"/>
</dbReference>
<evidence type="ECO:0000313" key="3">
    <source>
        <dbReference type="EMBL" id="MBX7290189.1"/>
    </source>
</evidence>